<proteinExistence type="predicted"/>
<dbReference type="OrthoDB" id="10047816at2759"/>
<gene>
    <name evidence="1" type="ORF">CLUMA_CG017197</name>
</gene>
<organism evidence="1 2">
    <name type="scientific">Clunio marinus</name>
    <dbReference type="NCBI Taxonomy" id="568069"/>
    <lineage>
        <taxon>Eukaryota</taxon>
        <taxon>Metazoa</taxon>
        <taxon>Ecdysozoa</taxon>
        <taxon>Arthropoda</taxon>
        <taxon>Hexapoda</taxon>
        <taxon>Insecta</taxon>
        <taxon>Pterygota</taxon>
        <taxon>Neoptera</taxon>
        <taxon>Endopterygota</taxon>
        <taxon>Diptera</taxon>
        <taxon>Nematocera</taxon>
        <taxon>Chironomoidea</taxon>
        <taxon>Chironomidae</taxon>
        <taxon>Clunio</taxon>
    </lineage>
</organism>
<sequence>MSNEIKEFVIKRRNKIIKIHHLKISHHKGALSTDFFEQQSNEKSSRHASDIAKMRKLFSISKLYNFRFSSQFHRSHERFFTGFIWQ</sequence>
<reference evidence="1 2" key="1">
    <citation type="submission" date="2015-04" db="EMBL/GenBank/DDBJ databases">
        <authorList>
            <person name="Syromyatnikov M.Y."/>
            <person name="Popov V.N."/>
        </authorList>
    </citation>
    <scope>NUCLEOTIDE SEQUENCE [LARGE SCALE GENOMIC DNA]</scope>
</reference>
<dbReference type="EMBL" id="CVRI01000061">
    <property type="protein sequence ID" value="CRL04083.1"/>
    <property type="molecule type" value="Genomic_DNA"/>
</dbReference>
<keyword evidence="2" id="KW-1185">Reference proteome</keyword>
<accession>A0A1J1IV05</accession>
<dbReference type="AlphaFoldDB" id="A0A1J1IV05"/>
<evidence type="ECO:0000313" key="1">
    <source>
        <dbReference type="EMBL" id="CRL04083.1"/>
    </source>
</evidence>
<name>A0A1J1IV05_9DIPT</name>
<evidence type="ECO:0000313" key="2">
    <source>
        <dbReference type="Proteomes" id="UP000183832"/>
    </source>
</evidence>
<dbReference type="Proteomes" id="UP000183832">
    <property type="component" value="Unassembled WGS sequence"/>
</dbReference>
<protein>
    <submittedName>
        <fullName evidence="1">CLUMA_CG017197, isoform A</fullName>
    </submittedName>
</protein>